<dbReference type="EMBL" id="SRYA01000033">
    <property type="protein sequence ID" value="TGY95210.1"/>
    <property type="molecule type" value="Genomic_DNA"/>
</dbReference>
<evidence type="ECO:0000313" key="2">
    <source>
        <dbReference type="Proteomes" id="UP000304953"/>
    </source>
</evidence>
<proteinExistence type="predicted"/>
<evidence type="ECO:0000313" key="1">
    <source>
        <dbReference type="EMBL" id="TGY95210.1"/>
    </source>
</evidence>
<name>A0AC61RTT6_9FIRM</name>
<dbReference type="Proteomes" id="UP000304953">
    <property type="component" value="Unassembled WGS sequence"/>
</dbReference>
<gene>
    <name evidence="1" type="ORF">E5329_16255</name>
</gene>
<sequence length="139" mass="15734">MKKKLTFILTLCIMCFTLTLPVSASQKVSEEKQPRVQLSVMSLMLIAPVSESQTVLGEKQPQAQECEQCGEMTSKMVFLADYEQGPISTECKHGYPYGDDLTWEKYATYQYQCSNPSCLYKSSTWNASSDSRTKCFGHR</sequence>
<organism evidence="1 2">
    <name type="scientific">Petralouisia muris</name>
    <dbReference type="NCBI Taxonomy" id="3032872"/>
    <lineage>
        <taxon>Bacteria</taxon>
        <taxon>Bacillati</taxon>
        <taxon>Bacillota</taxon>
        <taxon>Clostridia</taxon>
        <taxon>Lachnospirales</taxon>
        <taxon>Lachnospiraceae</taxon>
        <taxon>Petralouisia</taxon>
    </lineage>
</organism>
<accession>A0AC61RTT6</accession>
<comment type="caution">
    <text evidence="1">The sequence shown here is derived from an EMBL/GenBank/DDBJ whole genome shotgun (WGS) entry which is preliminary data.</text>
</comment>
<keyword evidence="2" id="KW-1185">Reference proteome</keyword>
<reference evidence="1" key="1">
    <citation type="submission" date="2019-04" db="EMBL/GenBank/DDBJ databases">
        <title>Microbes associate with the intestines of laboratory mice.</title>
        <authorList>
            <person name="Navarre W."/>
            <person name="Wong E."/>
            <person name="Huang K."/>
            <person name="Tropini C."/>
            <person name="Ng K."/>
            <person name="Yu B."/>
        </authorList>
    </citation>
    <scope>NUCLEOTIDE SEQUENCE</scope>
    <source>
        <strain evidence="1">NM01_1-7b</strain>
    </source>
</reference>
<protein>
    <submittedName>
        <fullName evidence="1">Uncharacterized protein</fullName>
    </submittedName>
</protein>